<dbReference type="EMBL" id="CP003915">
    <property type="protein sequence ID" value="AHG66084.1"/>
    <property type="molecule type" value="Genomic_DNA"/>
</dbReference>
<dbReference type="InterPro" id="IPR002347">
    <property type="entry name" value="SDR_fam"/>
</dbReference>
<dbReference type="eggNOG" id="COG1028">
    <property type="taxonomic scope" value="Bacteria"/>
</dbReference>
<evidence type="ECO:0000313" key="4">
    <source>
        <dbReference type="Proteomes" id="UP000019095"/>
    </source>
</evidence>
<comment type="similarity">
    <text evidence="1">Belongs to the short-chain dehydrogenases/reductases (SDR) family.</text>
</comment>
<protein>
    <submittedName>
        <fullName evidence="3">Putative gluconate 5-dehydrogenase</fullName>
    </submittedName>
</protein>
<evidence type="ECO:0000313" key="3">
    <source>
        <dbReference type="EMBL" id="AHG66084.1"/>
    </source>
</evidence>
<sequence>MSASKDQGKGQRPARFSLDGQLALVTGSSRGIGLASARALAEQGARVIINGRSADTVAQAANRLRQDGLEIIEAPFDAADVQQSIATVDRLIQEHGPVRIFMANAAMQHRESLLTFPQEKFEEVLWLNLTAQWALGRHLASHMVQQKYGRIIVTGSVTGLQGRKDISAYTIAKAGLHALARQWAVELSPHHITVNAVAPGYIATEFNEALQKDEHFNQWLFDRVPQQKWGSPDDIASAVCYLASREASFVTGQTLAVDGGFTIAL</sequence>
<organism evidence="3 4">
    <name type="scientific">Advenella mimigardefordensis (strain DSM 17166 / LMG 22922 / DPN7)</name>
    <dbReference type="NCBI Taxonomy" id="1247726"/>
    <lineage>
        <taxon>Bacteria</taxon>
        <taxon>Pseudomonadati</taxon>
        <taxon>Pseudomonadota</taxon>
        <taxon>Betaproteobacteria</taxon>
        <taxon>Burkholderiales</taxon>
        <taxon>Alcaligenaceae</taxon>
    </lineage>
</organism>
<dbReference type="PROSITE" id="PS00061">
    <property type="entry name" value="ADH_SHORT"/>
    <property type="match status" value="1"/>
</dbReference>
<dbReference type="GO" id="GO:0016616">
    <property type="term" value="F:oxidoreductase activity, acting on the CH-OH group of donors, NAD or NADP as acceptor"/>
    <property type="evidence" value="ECO:0007669"/>
    <property type="project" value="TreeGrafter"/>
</dbReference>
<dbReference type="OrthoDB" id="9803333at2"/>
<dbReference type="HOGENOM" id="CLU_010194_1_1_4"/>
<dbReference type="GO" id="GO:0006633">
    <property type="term" value="P:fatty acid biosynthetic process"/>
    <property type="evidence" value="ECO:0007669"/>
    <property type="project" value="TreeGrafter"/>
</dbReference>
<dbReference type="InterPro" id="IPR020904">
    <property type="entry name" value="Sc_DH/Rdtase_CS"/>
</dbReference>
<keyword evidence="4" id="KW-1185">Reference proteome</keyword>
<keyword evidence="2" id="KW-0560">Oxidoreductase</keyword>
<gene>
    <name evidence="3" type="ORF">MIM_c40330</name>
</gene>
<dbReference type="PANTHER" id="PTHR42760">
    <property type="entry name" value="SHORT-CHAIN DEHYDROGENASES/REDUCTASES FAMILY MEMBER"/>
    <property type="match status" value="1"/>
</dbReference>
<dbReference type="PATRIC" id="fig|1247726.3.peg.4455"/>
<dbReference type="FunFam" id="3.40.50.720:FF:000084">
    <property type="entry name" value="Short-chain dehydrogenase reductase"/>
    <property type="match status" value="1"/>
</dbReference>
<dbReference type="RefSeq" id="WP_025374777.1">
    <property type="nucleotide sequence ID" value="NZ_CP003915.1"/>
</dbReference>
<dbReference type="Pfam" id="PF13561">
    <property type="entry name" value="adh_short_C2"/>
    <property type="match status" value="1"/>
</dbReference>
<dbReference type="Proteomes" id="UP000019095">
    <property type="component" value="Chromosome"/>
</dbReference>
<proteinExistence type="inferred from homology"/>
<reference evidence="3 4" key="1">
    <citation type="journal article" date="2014" name="Microbiology">
        <title>Unravelling the complete genome sequence of Advenella mimigardefordensis strain DPN7T and novel insights in the catabolism of the xenobiotic polythioester precursor 3,3'-dithiodipropionate.</title>
        <authorList>
            <person name="Wubbeler J.H."/>
            <person name="Hiessl S."/>
            <person name="Schuldes J."/>
            <person name="Thurmer A."/>
            <person name="Daniel R."/>
            <person name="Steinbuchel A."/>
        </authorList>
    </citation>
    <scope>NUCLEOTIDE SEQUENCE [LARGE SCALE GENOMIC DNA]</scope>
    <source>
        <strain evidence="4">DSM 17166 / LMG 22922 / DPN7</strain>
    </source>
</reference>
<dbReference type="KEGG" id="amim:MIM_c40330"/>
<dbReference type="PRINTS" id="PR00081">
    <property type="entry name" value="GDHRDH"/>
</dbReference>
<dbReference type="Gene3D" id="3.40.50.720">
    <property type="entry name" value="NAD(P)-binding Rossmann-like Domain"/>
    <property type="match status" value="1"/>
</dbReference>
<dbReference type="PANTHER" id="PTHR42760:SF133">
    <property type="entry name" value="3-OXOACYL-[ACYL-CARRIER-PROTEIN] REDUCTASE"/>
    <property type="match status" value="1"/>
</dbReference>
<dbReference type="InterPro" id="IPR036291">
    <property type="entry name" value="NAD(P)-bd_dom_sf"/>
</dbReference>
<evidence type="ECO:0000256" key="1">
    <source>
        <dbReference type="ARBA" id="ARBA00006484"/>
    </source>
</evidence>
<accession>W0PG98</accession>
<dbReference type="STRING" id="1247726.MIM_c40330"/>
<dbReference type="SUPFAM" id="SSF51735">
    <property type="entry name" value="NAD(P)-binding Rossmann-fold domains"/>
    <property type="match status" value="1"/>
</dbReference>
<dbReference type="AlphaFoldDB" id="W0PG98"/>
<evidence type="ECO:0000256" key="2">
    <source>
        <dbReference type="ARBA" id="ARBA00023002"/>
    </source>
</evidence>
<name>W0PG98_ADVMD</name>
<dbReference type="GO" id="GO:0048038">
    <property type="term" value="F:quinone binding"/>
    <property type="evidence" value="ECO:0007669"/>
    <property type="project" value="TreeGrafter"/>
</dbReference>